<dbReference type="EMBL" id="CAJJDN010000292">
    <property type="protein sequence ID" value="CAD8130458.1"/>
    <property type="molecule type" value="Genomic_DNA"/>
</dbReference>
<name>A0A8S1RQJ2_9CILI</name>
<reference evidence="1" key="1">
    <citation type="submission" date="2021-01" db="EMBL/GenBank/DDBJ databases">
        <authorList>
            <consortium name="Genoscope - CEA"/>
            <person name="William W."/>
        </authorList>
    </citation>
    <scope>NUCLEOTIDE SEQUENCE</scope>
</reference>
<gene>
    <name evidence="1" type="ORF">PSON_ATCC_30995.1.T2920004</name>
</gene>
<accession>A0A8S1RQJ2</accession>
<comment type="caution">
    <text evidence="1">The sequence shown here is derived from an EMBL/GenBank/DDBJ whole genome shotgun (WGS) entry which is preliminary data.</text>
</comment>
<dbReference type="AlphaFoldDB" id="A0A8S1RQJ2"/>
<organism evidence="1 2">
    <name type="scientific">Paramecium sonneborni</name>
    <dbReference type="NCBI Taxonomy" id="65129"/>
    <lineage>
        <taxon>Eukaryota</taxon>
        <taxon>Sar</taxon>
        <taxon>Alveolata</taxon>
        <taxon>Ciliophora</taxon>
        <taxon>Intramacronucleata</taxon>
        <taxon>Oligohymenophorea</taxon>
        <taxon>Peniculida</taxon>
        <taxon>Parameciidae</taxon>
        <taxon>Paramecium</taxon>
    </lineage>
</organism>
<evidence type="ECO:0000313" key="1">
    <source>
        <dbReference type="EMBL" id="CAD8130458.1"/>
    </source>
</evidence>
<evidence type="ECO:0000313" key="2">
    <source>
        <dbReference type="Proteomes" id="UP000692954"/>
    </source>
</evidence>
<keyword evidence="2" id="KW-1185">Reference proteome</keyword>
<sequence length="33" mass="4025">MQRRFCNFSSKLSQMMANLIMFLTHYCRYQSGM</sequence>
<protein>
    <submittedName>
        <fullName evidence="1">Uncharacterized protein</fullName>
    </submittedName>
</protein>
<dbReference type="Proteomes" id="UP000692954">
    <property type="component" value="Unassembled WGS sequence"/>
</dbReference>
<proteinExistence type="predicted"/>